<accession>A0A1A6HZ82</accession>
<evidence type="ECO:0000313" key="17">
    <source>
        <dbReference type="Proteomes" id="UP000092124"/>
    </source>
</evidence>
<dbReference type="InterPro" id="IPR049883">
    <property type="entry name" value="NOTCH1_EGF-like"/>
</dbReference>
<evidence type="ECO:0000313" key="16">
    <source>
        <dbReference type="EMBL" id="OBS83529.1"/>
    </source>
</evidence>
<evidence type="ECO:0000256" key="6">
    <source>
        <dbReference type="ARBA" id="ARBA00022729"/>
    </source>
</evidence>
<evidence type="ECO:0000256" key="5">
    <source>
        <dbReference type="ARBA" id="ARBA00022692"/>
    </source>
</evidence>
<evidence type="ECO:0000259" key="14">
    <source>
        <dbReference type="SMART" id="SM00179"/>
    </source>
</evidence>
<proteinExistence type="inferred from homology"/>
<feature type="disulfide bond" evidence="13">
    <location>
        <begin position="43"/>
        <end position="55"/>
    </location>
</feature>
<keyword evidence="7" id="KW-0677">Repeat</keyword>
<dbReference type="PROSITE" id="PS01187">
    <property type="entry name" value="EGF_CA"/>
    <property type="match status" value="1"/>
</dbReference>
<dbReference type="InterPro" id="IPR000742">
    <property type="entry name" value="EGF"/>
</dbReference>
<evidence type="ECO:0000256" key="12">
    <source>
        <dbReference type="ARBA" id="ARBA00023180"/>
    </source>
</evidence>
<comment type="subcellular location">
    <subcellularLocation>
        <location evidence="1">Membrane</location>
        <topology evidence="1">Single-pass type I membrane protein</topology>
    </subcellularLocation>
</comment>
<dbReference type="InterPro" id="IPR051221">
    <property type="entry name" value="LDLR-related"/>
</dbReference>
<dbReference type="PROSITE" id="PS01209">
    <property type="entry name" value="LDLRA_1"/>
    <property type="match status" value="3"/>
</dbReference>
<dbReference type="Pfam" id="PF00057">
    <property type="entry name" value="Ldl_recept_a"/>
    <property type="match status" value="2"/>
</dbReference>
<evidence type="ECO:0000256" key="11">
    <source>
        <dbReference type="ARBA" id="ARBA00023170"/>
    </source>
</evidence>
<dbReference type="GO" id="GO:0043235">
    <property type="term" value="C:receptor complex"/>
    <property type="evidence" value="ECO:0007669"/>
    <property type="project" value="TreeGrafter"/>
</dbReference>
<evidence type="ECO:0000259" key="15">
    <source>
        <dbReference type="SMART" id="SM00181"/>
    </source>
</evidence>
<dbReference type="PANTHER" id="PTHR22722:SF11">
    <property type="entry name" value="LOW-DENSITY LIPOPROTEIN RECEPTOR-RELATED PROTEIN 2"/>
    <property type="match status" value="1"/>
</dbReference>
<dbReference type="Gene3D" id="2.10.25.10">
    <property type="entry name" value="Laminin"/>
    <property type="match status" value="1"/>
</dbReference>
<feature type="disulfide bond" evidence="13">
    <location>
        <begin position="62"/>
        <end position="77"/>
    </location>
</feature>
<evidence type="ECO:0000256" key="3">
    <source>
        <dbReference type="ARBA" id="ARBA00022536"/>
    </source>
</evidence>
<dbReference type="FunFam" id="2.10.25.10:FF:000009">
    <property type="entry name" value="Low-density lipoprotein receptor isoform 1"/>
    <property type="match status" value="1"/>
</dbReference>
<evidence type="ECO:0000256" key="1">
    <source>
        <dbReference type="ARBA" id="ARBA00004479"/>
    </source>
</evidence>
<reference evidence="16 17" key="1">
    <citation type="submission" date="2016-06" db="EMBL/GenBank/DDBJ databases">
        <title>The Draft Genome Sequence and Annotation of the Desert Woodrat Neotoma lepida.</title>
        <authorList>
            <person name="Campbell M."/>
            <person name="Oakeson K.F."/>
            <person name="Yandell M."/>
            <person name="Halpert J.R."/>
            <person name="Dearing D."/>
        </authorList>
    </citation>
    <scope>NUCLEOTIDE SEQUENCE [LARGE SCALE GENOMIC DNA]</scope>
    <source>
        <strain evidence="16">417</strain>
        <tissue evidence="16">Liver</tissue>
    </source>
</reference>
<dbReference type="SUPFAM" id="SSF57424">
    <property type="entry name" value="LDL receptor-like module"/>
    <property type="match status" value="3"/>
</dbReference>
<comment type="similarity">
    <text evidence="2">Belongs to the LDLR family.</text>
</comment>
<dbReference type="GO" id="GO:0006898">
    <property type="term" value="P:receptor-mediated endocytosis"/>
    <property type="evidence" value="ECO:0007669"/>
    <property type="project" value="TreeGrafter"/>
</dbReference>
<keyword evidence="5" id="KW-0812">Transmembrane</keyword>
<dbReference type="GO" id="GO:0016324">
    <property type="term" value="C:apical plasma membrane"/>
    <property type="evidence" value="ECO:0007669"/>
    <property type="project" value="TreeGrafter"/>
</dbReference>
<dbReference type="PROSITE" id="PS50068">
    <property type="entry name" value="LDLRA_2"/>
    <property type="match status" value="3"/>
</dbReference>
<evidence type="ECO:0000256" key="7">
    <source>
        <dbReference type="ARBA" id="ARBA00022737"/>
    </source>
</evidence>
<evidence type="ECO:0000256" key="10">
    <source>
        <dbReference type="ARBA" id="ARBA00023157"/>
    </source>
</evidence>
<dbReference type="InterPro" id="IPR036055">
    <property type="entry name" value="LDL_receptor-like_sf"/>
</dbReference>
<evidence type="ECO:0000256" key="8">
    <source>
        <dbReference type="ARBA" id="ARBA00022989"/>
    </source>
</evidence>
<dbReference type="EMBL" id="LZPO01005006">
    <property type="protein sequence ID" value="OBS83529.1"/>
    <property type="molecule type" value="Genomic_DNA"/>
</dbReference>
<dbReference type="SUPFAM" id="SSF57196">
    <property type="entry name" value="EGF/Laminin"/>
    <property type="match status" value="1"/>
</dbReference>
<dbReference type="InterPro" id="IPR018097">
    <property type="entry name" value="EGF_Ca-bd_CS"/>
</dbReference>
<dbReference type="PANTHER" id="PTHR22722">
    <property type="entry name" value="LOW-DENSITY LIPOPROTEIN RECEPTOR-RELATED PROTEIN 2-RELATED"/>
    <property type="match status" value="1"/>
</dbReference>
<keyword evidence="9" id="KW-0472">Membrane</keyword>
<name>A0A1A6HZ82_NEOLE</name>
<dbReference type="CDD" id="cd00054">
    <property type="entry name" value="EGF_CA"/>
    <property type="match status" value="1"/>
</dbReference>
<dbReference type="GO" id="GO:0005509">
    <property type="term" value="F:calcium ion binding"/>
    <property type="evidence" value="ECO:0007669"/>
    <property type="project" value="InterPro"/>
</dbReference>
<dbReference type="InterPro" id="IPR023415">
    <property type="entry name" value="LDLR_class-A_CS"/>
</dbReference>
<dbReference type="GO" id="GO:0042562">
    <property type="term" value="F:hormone binding"/>
    <property type="evidence" value="ECO:0007669"/>
    <property type="project" value="TreeGrafter"/>
</dbReference>
<keyword evidence="10 13" id="KW-1015">Disulfide bond</keyword>
<dbReference type="STRING" id="56216.A0A1A6HZ82"/>
<dbReference type="SMART" id="SM00181">
    <property type="entry name" value="EGF"/>
    <property type="match status" value="1"/>
</dbReference>
<dbReference type="FunFam" id="4.10.400.10:FF:000002">
    <property type="entry name" value="Low-density lipoprotein receptor-related protein 1"/>
    <property type="match status" value="1"/>
</dbReference>
<organism evidence="16 17">
    <name type="scientific">Neotoma lepida</name>
    <name type="common">Desert woodrat</name>
    <dbReference type="NCBI Taxonomy" id="56216"/>
    <lineage>
        <taxon>Eukaryota</taxon>
        <taxon>Metazoa</taxon>
        <taxon>Chordata</taxon>
        <taxon>Craniata</taxon>
        <taxon>Vertebrata</taxon>
        <taxon>Euteleostomi</taxon>
        <taxon>Mammalia</taxon>
        <taxon>Eutheria</taxon>
        <taxon>Euarchontoglires</taxon>
        <taxon>Glires</taxon>
        <taxon>Rodentia</taxon>
        <taxon>Myomorpha</taxon>
        <taxon>Muroidea</taxon>
        <taxon>Cricetidae</taxon>
        <taxon>Neotominae</taxon>
        <taxon>Neotoma</taxon>
    </lineage>
</organism>
<dbReference type="FunFam" id="4.10.400.10:FF:000147">
    <property type="entry name" value="Low-density lipoprotein receptor-related protein 2"/>
    <property type="match status" value="1"/>
</dbReference>
<keyword evidence="8" id="KW-1133">Transmembrane helix</keyword>
<evidence type="ECO:0000256" key="9">
    <source>
        <dbReference type="ARBA" id="ARBA00023136"/>
    </source>
</evidence>
<keyword evidence="11" id="KW-0675">Receptor</keyword>
<gene>
    <name evidence="16" type="ORF">A6R68_22481</name>
</gene>
<comment type="caution">
    <text evidence="13">Lacks conserved residue(s) required for the propagation of feature annotation.</text>
</comment>
<feature type="domain" description="EGF-like calcium-binding" evidence="14">
    <location>
        <begin position="133"/>
        <end position="172"/>
    </location>
</feature>
<evidence type="ECO:0000256" key="2">
    <source>
        <dbReference type="ARBA" id="ARBA00009939"/>
    </source>
</evidence>
<keyword evidence="17" id="KW-1185">Reference proteome</keyword>
<dbReference type="Gene3D" id="4.10.400.10">
    <property type="entry name" value="Low-density Lipoprotein Receptor"/>
    <property type="match status" value="3"/>
</dbReference>
<dbReference type="Proteomes" id="UP000092124">
    <property type="component" value="Unassembled WGS sequence"/>
</dbReference>
<dbReference type="FunFam" id="4.10.400.10:FF:000011">
    <property type="entry name" value="Low-density lipoprotein receptor-related protein 1"/>
    <property type="match status" value="1"/>
</dbReference>
<evidence type="ECO:0000256" key="13">
    <source>
        <dbReference type="PROSITE-ProRule" id="PRU00124"/>
    </source>
</evidence>
<dbReference type="PRINTS" id="PR00261">
    <property type="entry name" value="LDLRECEPTOR"/>
</dbReference>
<dbReference type="SMART" id="SM00192">
    <property type="entry name" value="LDLa"/>
    <property type="match status" value="3"/>
</dbReference>
<evidence type="ECO:0008006" key="18">
    <source>
        <dbReference type="Google" id="ProtNLM"/>
    </source>
</evidence>
<feature type="non-terminal residue" evidence="16">
    <location>
        <position position="221"/>
    </location>
</feature>
<evidence type="ECO:0000256" key="4">
    <source>
        <dbReference type="ARBA" id="ARBA00022583"/>
    </source>
</evidence>
<feature type="domain" description="EGF-like" evidence="15">
    <location>
        <begin position="136"/>
        <end position="172"/>
    </location>
</feature>
<protein>
    <recommendedName>
        <fullName evidence="18">EGF-like domain-containing protein</fullName>
    </recommendedName>
</protein>
<dbReference type="InterPro" id="IPR002172">
    <property type="entry name" value="LDrepeatLR_classA_rpt"/>
</dbReference>
<keyword evidence="3" id="KW-0245">EGF-like domain</keyword>
<keyword evidence="6" id="KW-0732">Signal</keyword>
<dbReference type="Pfam" id="PF07645">
    <property type="entry name" value="EGF_CA"/>
    <property type="match status" value="1"/>
</dbReference>
<sequence>MCHPDEFQCQGDGSCIPKTWECDRHSDCIDGSDEHNGCVPKTCSPSHFLCDNGNCIYKSWRCDGDNDCRDMSDEKDCPTPPFHCPFWQWQCPGYSTCVSLSVLCDGNFDCPNGTDESPLCRYQLANDSKTCEDINECDSPGFCSQHCINMRGSFRCTCDAEYTLESDGRSCKVTGSENLLLVVASRDKIIVDNITAHVHNIYSLVQDVSFVVALDFDSVTG</sequence>
<dbReference type="AlphaFoldDB" id="A0A1A6HZ82"/>
<keyword evidence="12" id="KW-0325">Glycoprotein</keyword>
<feature type="disulfide bond" evidence="13">
    <location>
        <begin position="50"/>
        <end position="68"/>
    </location>
</feature>
<keyword evidence="4" id="KW-0254">Endocytosis</keyword>
<dbReference type="InterPro" id="IPR001881">
    <property type="entry name" value="EGF-like_Ca-bd_dom"/>
</dbReference>
<dbReference type="OrthoDB" id="9990982at2759"/>
<comment type="caution">
    <text evidence="16">The sequence shown here is derived from an EMBL/GenBank/DDBJ whole genome shotgun (WGS) entry which is preliminary data.</text>
</comment>
<dbReference type="SMART" id="SM00179">
    <property type="entry name" value="EGF_CA"/>
    <property type="match status" value="1"/>
</dbReference>
<dbReference type="CDD" id="cd00112">
    <property type="entry name" value="LDLa"/>
    <property type="match status" value="3"/>
</dbReference>